<dbReference type="GeneID" id="56084322"/>
<protein>
    <submittedName>
        <fullName evidence="2">Uncharacterized protein</fullName>
    </submittedName>
</protein>
<evidence type="ECO:0000256" key="1">
    <source>
        <dbReference type="SAM" id="Phobius"/>
    </source>
</evidence>
<keyword evidence="1" id="KW-0812">Transmembrane</keyword>
<dbReference type="KEGG" id="hpel:HZS54_16995"/>
<sequence>MQVIERLKHPVTGLAVVVSAIGQLGFGAFEPAWALVSSTATYWFPALATSGATILPELGFPNLGTQVLLGAALVYVGVQLDRLVDKIQDWQEDR</sequence>
<keyword evidence="1" id="KW-0472">Membrane</keyword>
<dbReference type="AlphaFoldDB" id="A0A7D5PCI7"/>
<dbReference type="RefSeq" id="WP_179918272.1">
    <property type="nucleotide sequence ID" value="NZ_CP058909.1"/>
</dbReference>
<name>A0A7D5PCI7_9EURY</name>
<keyword evidence="3" id="KW-1185">Reference proteome</keyword>
<organism evidence="2 3">
    <name type="scientific">Halosimplex pelagicum</name>
    <dbReference type="NCBI Taxonomy" id="869886"/>
    <lineage>
        <taxon>Archaea</taxon>
        <taxon>Methanobacteriati</taxon>
        <taxon>Methanobacteriota</taxon>
        <taxon>Stenosarchaea group</taxon>
        <taxon>Halobacteria</taxon>
        <taxon>Halobacteriales</taxon>
        <taxon>Haloarculaceae</taxon>
        <taxon>Halosimplex</taxon>
    </lineage>
</organism>
<dbReference type="Proteomes" id="UP000509346">
    <property type="component" value="Chromosome"/>
</dbReference>
<dbReference type="OrthoDB" id="238794at2157"/>
<gene>
    <name evidence="2" type="ORF">HZS54_16995</name>
</gene>
<accession>A0A7D5PCI7</accession>
<keyword evidence="1" id="KW-1133">Transmembrane helix</keyword>
<proteinExistence type="predicted"/>
<reference evidence="2 3" key="1">
    <citation type="submission" date="2020-07" db="EMBL/GenBank/DDBJ databases">
        <title>Halosimplex litoreum sp. nov. and Halosimplex rubrum sp. nov., isolated from different salt environments.</title>
        <authorList>
            <person name="Cui H."/>
        </authorList>
    </citation>
    <scope>NUCLEOTIDE SEQUENCE [LARGE SCALE GENOMIC DNA]</scope>
    <source>
        <strain evidence="2 3">R2</strain>
    </source>
</reference>
<evidence type="ECO:0000313" key="2">
    <source>
        <dbReference type="EMBL" id="QLH83222.1"/>
    </source>
</evidence>
<dbReference type="EMBL" id="CP058909">
    <property type="protein sequence ID" value="QLH83222.1"/>
    <property type="molecule type" value="Genomic_DNA"/>
</dbReference>
<evidence type="ECO:0000313" key="3">
    <source>
        <dbReference type="Proteomes" id="UP000509346"/>
    </source>
</evidence>
<feature type="transmembrane region" description="Helical" evidence="1">
    <location>
        <begin position="58"/>
        <end position="78"/>
    </location>
</feature>